<evidence type="ECO:0000313" key="9">
    <source>
        <dbReference type="EMBL" id="RZS89787.1"/>
    </source>
</evidence>
<keyword evidence="4 8" id="KW-0812">Transmembrane</keyword>
<evidence type="ECO:0000256" key="6">
    <source>
        <dbReference type="ARBA" id="ARBA00022989"/>
    </source>
</evidence>
<evidence type="ECO:0000256" key="5">
    <source>
        <dbReference type="ARBA" id="ARBA00022960"/>
    </source>
</evidence>
<dbReference type="AlphaFoldDB" id="A0A4Q7NRT0"/>
<feature type="transmembrane region" description="Helical" evidence="8">
    <location>
        <begin position="104"/>
        <end position="125"/>
    </location>
</feature>
<feature type="transmembrane region" description="Helical" evidence="8">
    <location>
        <begin position="74"/>
        <end position="92"/>
    </location>
</feature>
<dbReference type="GO" id="GO:0008360">
    <property type="term" value="P:regulation of cell shape"/>
    <property type="evidence" value="ECO:0007669"/>
    <property type="project" value="UniProtKB-KW"/>
</dbReference>
<proteinExistence type="inferred from homology"/>
<keyword evidence="10" id="KW-1185">Reference proteome</keyword>
<comment type="caution">
    <text evidence="9">The sequence shown here is derived from an EMBL/GenBank/DDBJ whole genome shotgun (WGS) entry which is preliminary data.</text>
</comment>
<reference evidence="9 10" key="1">
    <citation type="submission" date="2019-02" db="EMBL/GenBank/DDBJ databases">
        <title>Genomic Encyclopedia of Type Strains, Phase IV (KMG-IV): sequencing the most valuable type-strain genomes for metagenomic binning, comparative biology and taxonomic classification.</title>
        <authorList>
            <person name="Goeker M."/>
        </authorList>
    </citation>
    <scope>NUCLEOTIDE SEQUENCE [LARGE SCALE GENOMIC DNA]</scope>
    <source>
        <strain evidence="9 10">DSM 45622</strain>
    </source>
</reference>
<feature type="transmembrane region" description="Helical" evidence="8">
    <location>
        <begin position="137"/>
        <end position="156"/>
    </location>
</feature>
<sequence>MSTLRAALLALLVLTAVLVQSVVLAPLHLPGATPDVVLLVVVGTAQAWGRLPGAVAGFAAGLAVDLLPPSDGAAGRWAAVLTVLGYAVGRTFEHVAAAPLRTLLAVVVAAPASVAGSALLGTLIGDPGVAWSRVPQVALAALAYDLVLTPLVVPAVQRLARTADPEAGVRL</sequence>
<keyword evidence="6 8" id="KW-1133">Transmembrane helix</keyword>
<gene>
    <name evidence="9" type="ORF">EV189_1561</name>
</gene>
<evidence type="ECO:0000256" key="3">
    <source>
        <dbReference type="ARBA" id="ARBA00022475"/>
    </source>
</evidence>
<accession>A0A4Q7NRT0</accession>
<evidence type="ECO:0000256" key="1">
    <source>
        <dbReference type="ARBA" id="ARBA00004651"/>
    </source>
</evidence>
<evidence type="ECO:0000256" key="2">
    <source>
        <dbReference type="ARBA" id="ARBA00007776"/>
    </source>
</evidence>
<protein>
    <submittedName>
        <fullName evidence="9">Rod shape-determining protein MreD</fullName>
    </submittedName>
</protein>
<name>A0A4Q7NRT0_9ACTN</name>
<dbReference type="NCBIfam" id="TIGR03426">
    <property type="entry name" value="shape_MreD"/>
    <property type="match status" value="1"/>
</dbReference>
<keyword evidence="5" id="KW-0133">Cell shape</keyword>
<dbReference type="GO" id="GO:0005886">
    <property type="term" value="C:plasma membrane"/>
    <property type="evidence" value="ECO:0007669"/>
    <property type="project" value="UniProtKB-SubCell"/>
</dbReference>
<dbReference type="RefSeq" id="WP_130492342.1">
    <property type="nucleotide sequence ID" value="NZ_SGXD01000002.1"/>
</dbReference>
<organism evidence="9 10">
    <name type="scientific">Motilibacter rhizosphaerae</name>
    <dbReference type="NCBI Taxonomy" id="598652"/>
    <lineage>
        <taxon>Bacteria</taxon>
        <taxon>Bacillati</taxon>
        <taxon>Actinomycetota</taxon>
        <taxon>Actinomycetes</taxon>
        <taxon>Motilibacterales</taxon>
        <taxon>Motilibacteraceae</taxon>
        <taxon>Motilibacter</taxon>
    </lineage>
</organism>
<keyword evidence="7 8" id="KW-0472">Membrane</keyword>
<evidence type="ECO:0000256" key="8">
    <source>
        <dbReference type="SAM" id="Phobius"/>
    </source>
</evidence>
<comment type="similarity">
    <text evidence="2">Belongs to the MreD family.</text>
</comment>
<evidence type="ECO:0000313" key="10">
    <source>
        <dbReference type="Proteomes" id="UP000293638"/>
    </source>
</evidence>
<comment type="subcellular location">
    <subcellularLocation>
        <location evidence="1">Cell membrane</location>
        <topology evidence="1">Multi-pass membrane protein</topology>
    </subcellularLocation>
</comment>
<evidence type="ECO:0000256" key="4">
    <source>
        <dbReference type="ARBA" id="ARBA00022692"/>
    </source>
</evidence>
<keyword evidence="3" id="KW-1003">Cell membrane</keyword>
<evidence type="ECO:0000256" key="7">
    <source>
        <dbReference type="ARBA" id="ARBA00023136"/>
    </source>
</evidence>
<dbReference type="EMBL" id="SGXD01000002">
    <property type="protein sequence ID" value="RZS89787.1"/>
    <property type="molecule type" value="Genomic_DNA"/>
</dbReference>
<dbReference type="InterPro" id="IPR007227">
    <property type="entry name" value="Cell_shape_determining_MreD"/>
</dbReference>
<dbReference type="Proteomes" id="UP000293638">
    <property type="component" value="Unassembled WGS sequence"/>
</dbReference>